<dbReference type="Pfam" id="PF25023">
    <property type="entry name" value="TEN_YD-shell"/>
    <property type="match status" value="1"/>
</dbReference>
<evidence type="ECO:0000313" key="3">
    <source>
        <dbReference type="EMBL" id="GGD05785.1"/>
    </source>
</evidence>
<keyword evidence="4" id="KW-1185">Reference proteome</keyword>
<reference evidence="3" key="1">
    <citation type="journal article" date="2014" name="Int. J. Syst. Evol. Microbiol.">
        <title>Complete genome sequence of Corynebacterium casei LMG S-19264T (=DSM 44701T), isolated from a smear-ripened cheese.</title>
        <authorList>
            <consortium name="US DOE Joint Genome Institute (JGI-PGF)"/>
            <person name="Walter F."/>
            <person name="Albersmeier A."/>
            <person name="Kalinowski J."/>
            <person name="Ruckert C."/>
        </authorList>
    </citation>
    <scope>NUCLEOTIDE SEQUENCE</scope>
    <source>
        <strain evidence="3">CGMCC 1.12921</strain>
    </source>
</reference>
<dbReference type="InterPro" id="IPR050708">
    <property type="entry name" value="T6SS_VgrG/RHS"/>
</dbReference>
<evidence type="ECO:0000313" key="4">
    <source>
        <dbReference type="Proteomes" id="UP000613582"/>
    </source>
</evidence>
<dbReference type="NCBIfam" id="TIGR01643">
    <property type="entry name" value="YD_repeat_2x"/>
    <property type="match status" value="2"/>
</dbReference>
<dbReference type="RefSeq" id="WP_188160472.1">
    <property type="nucleotide sequence ID" value="NZ_BMGH01000001.1"/>
</dbReference>
<feature type="domain" description="Teneurin-like YD-shell" evidence="2">
    <location>
        <begin position="29"/>
        <end position="100"/>
    </location>
</feature>
<reference evidence="3" key="2">
    <citation type="submission" date="2020-09" db="EMBL/GenBank/DDBJ databases">
        <authorList>
            <person name="Sun Q."/>
            <person name="Zhou Y."/>
        </authorList>
    </citation>
    <scope>NUCLEOTIDE SEQUENCE</scope>
    <source>
        <strain evidence="3">CGMCC 1.12921</strain>
    </source>
</reference>
<dbReference type="InterPro" id="IPR006530">
    <property type="entry name" value="YD"/>
</dbReference>
<gene>
    <name evidence="3" type="ORF">GCM10011342_13380</name>
</gene>
<name>A0A8J2Y655_9PROT</name>
<organism evidence="3 4">
    <name type="scientific">Aquisalinus flavus</name>
    <dbReference type="NCBI Taxonomy" id="1526572"/>
    <lineage>
        <taxon>Bacteria</taxon>
        <taxon>Pseudomonadati</taxon>
        <taxon>Pseudomonadota</taxon>
        <taxon>Alphaproteobacteria</taxon>
        <taxon>Parvularculales</taxon>
        <taxon>Parvularculaceae</taxon>
        <taxon>Aquisalinus</taxon>
    </lineage>
</organism>
<keyword evidence="1" id="KW-0677">Repeat</keyword>
<protein>
    <recommendedName>
        <fullName evidence="2">Teneurin-like YD-shell domain-containing protein</fullName>
    </recommendedName>
</protein>
<sequence length="265" mass="28482">MSAVHQNGCPLFGEIERCAARCRPLGTVTSAYNDANQRTSVTYPGSFTVGYTYDNAGAMKTVTQGGTNIATYNYDDLGRRTSITRGNGVTTSYGYDAQSRLTDLGQDLAGTGNDQALDFTYNPAGQIIEQENSNTVYNTVMTALDETFTANGLNQLLDGTTITYDGRGNMTNDGSTSYTYDVFNRLTDVGTTVDLKYDPAGRLFEVDAAATLTVARASSMVSHQANEPVTQLPGERAYGRGIQHLRHGAAPLYLWRGAGRGSVLV</sequence>
<comment type="caution">
    <text evidence="3">The sequence shown here is derived from an EMBL/GenBank/DDBJ whole genome shotgun (WGS) entry which is preliminary data.</text>
</comment>
<evidence type="ECO:0000259" key="2">
    <source>
        <dbReference type="Pfam" id="PF25023"/>
    </source>
</evidence>
<dbReference type="PANTHER" id="PTHR32305">
    <property type="match status" value="1"/>
</dbReference>
<evidence type="ECO:0000256" key="1">
    <source>
        <dbReference type="ARBA" id="ARBA00022737"/>
    </source>
</evidence>
<dbReference type="Proteomes" id="UP000613582">
    <property type="component" value="Unassembled WGS sequence"/>
</dbReference>
<dbReference type="EMBL" id="BMGH01000001">
    <property type="protein sequence ID" value="GGD05785.1"/>
    <property type="molecule type" value="Genomic_DNA"/>
</dbReference>
<dbReference type="Gene3D" id="2.180.10.10">
    <property type="entry name" value="RHS repeat-associated core"/>
    <property type="match status" value="2"/>
</dbReference>
<proteinExistence type="predicted"/>
<accession>A0A8J2Y655</accession>
<dbReference type="AlphaFoldDB" id="A0A8J2Y655"/>
<dbReference type="PANTHER" id="PTHR32305:SF15">
    <property type="entry name" value="PROTEIN RHSA-RELATED"/>
    <property type="match status" value="1"/>
</dbReference>
<dbReference type="InterPro" id="IPR056823">
    <property type="entry name" value="TEN-like_YD-shell"/>
</dbReference>